<organism evidence="1 2">
    <name type="scientific">Romboutsia maritimum</name>
    <dbReference type="NCBI Taxonomy" id="2020948"/>
    <lineage>
        <taxon>Bacteria</taxon>
        <taxon>Bacillati</taxon>
        <taxon>Bacillota</taxon>
        <taxon>Clostridia</taxon>
        <taxon>Peptostreptococcales</taxon>
        <taxon>Peptostreptococcaceae</taxon>
        <taxon>Romboutsia</taxon>
    </lineage>
</organism>
<accession>A0A255I0Y8</accession>
<evidence type="ECO:0000313" key="2">
    <source>
        <dbReference type="Proteomes" id="UP000243494"/>
    </source>
</evidence>
<dbReference type="AlphaFoldDB" id="A0A255I0Y8"/>
<evidence type="ECO:0000313" key="1">
    <source>
        <dbReference type="EMBL" id="RDY24132.1"/>
    </source>
</evidence>
<comment type="caution">
    <text evidence="1">The sequence shown here is derived from an EMBL/GenBank/DDBJ whole genome shotgun (WGS) entry which is preliminary data.</text>
</comment>
<proteinExistence type="predicted"/>
<dbReference type="Pfam" id="PF04463">
    <property type="entry name" value="2-thiour_desulf"/>
    <property type="match status" value="1"/>
</dbReference>
<dbReference type="RefSeq" id="WP_095405229.1">
    <property type="nucleotide sequence ID" value="NZ_NOJZ02000005.1"/>
</dbReference>
<reference evidence="1 2" key="1">
    <citation type="journal article" date="2017" name="Genome Announc.">
        <title>Draft Genome Sequence of Romboutsia maritimum sp. nov. Strain CCRI-22766(T), Isolated from Coastal Estuarine Mud.</title>
        <authorList>
            <person name="Maheux A.F."/>
            <person name="Boudreau D.K."/>
            <person name="Berube E."/>
            <person name="Boissinot M."/>
            <person name="Raymond F."/>
            <person name="Brodeur S."/>
            <person name="Corbeil J."/>
            <person name="Brightwell G."/>
            <person name="Broda D."/>
            <person name="Omar R.F."/>
            <person name="Bergeron M.G."/>
        </authorList>
    </citation>
    <scope>NUCLEOTIDE SEQUENCE [LARGE SCALE GENOMIC DNA]</scope>
    <source>
        <strain evidence="1 2">CCRI-22766</strain>
    </source>
</reference>
<dbReference type="Proteomes" id="UP000243494">
    <property type="component" value="Unassembled WGS sequence"/>
</dbReference>
<dbReference type="PANTHER" id="PTHR30087:SF1">
    <property type="entry name" value="HYPOTHETICAL CYTOSOLIC PROTEIN"/>
    <property type="match status" value="1"/>
</dbReference>
<dbReference type="EMBL" id="NOJZ02000005">
    <property type="protein sequence ID" value="RDY24132.1"/>
    <property type="molecule type" value="Genomic_DNA"/>
</dbReference>
<name>A0A255I0Y8_9FIRM</name>
<dbReference type="PANTHER" id="PTHR30087">
    <property type="entry name" value="INNER MEMBRANE PROTEIN"/>
    <property type="match status" value="1"/>
</dbReference>
<keyword evidence="2" id="KW-1185">Reference proteome</keyword>
<sequence>MILVSACLLGINCKYNGDNNNSDKVREYLKDKQYIVVCPEQLGGLTTPRNPSEIEKLDGNAVLKDRSRVMTNENIDTTEQFLRGANETLKIAQLYGCREAILKESSPSCGSNCIHDGTFSGRKISGVGVTTALLKSKGIKVISEKEL</sequence>
<dbReference type="InterPro" id="IPR007553">
    <property type="entry name" value="2-thiour_desulf"/>
</dbReference>
<protein>
    <submittedName>
        <fullName evidence="1">DUF523 domain-containing protein</fullName>
    </submittedName>
</protein>
<gene>
    <name evidence="1" type="ORF">CHF27_004770</name>
</gene>
<dbReference type="OrthoDB" id="9797779at2"/>